<evidence type="ECO:0000256" key="3">
    <source>
        <dbReference type="ARBA" id="ARBA00023002"/>
    </source>
</evidence>
<evidence type="ECO:0000313" key="9">
    <source>
        <dbReference type="Proteomes" id="UP000640509"/>
    </source>
</evidence>
<dbReference type="SUPFAM" id="SSF52833">
    <property type="entry name" value="Thioredoxin-like"/>
    <property type="match status" value="1"/>
</dbReference>
<evidence type="ECO:0000256" key="6">
    <source>
        <dbReference type="PROSITE-ProRule" id="PRU01282"/>
    </source>
</evidence>
<proteinExistence type="inferred from homology"/>
<name>A0ABQ1VCL1_9RHOB</name>
<dbReference type="Pfam" id="PF03960">
    <property type="entry name" value="ArsC"/>
    <property type="match status" value="1"/>
</dbReference>
<sequence length="118" mass="12996">MADYTIWHNPKCSTSRFVLQALQDAGVDLEVRDYLARPPSASELRDALDRLGIAPRALLRRRNTPHDDLGLGDPALSDDALIAAMAQHPALIERPVVFGPQGARLCRPKEAIFDLLAE</sequence>
<evidence type="ECO:0000256" key="7">
    <source>
        <dbReference type="RuleBase" id="RU362029"/>
    </source>
</evidence>
<comment type="catalytic activity">
    <reaction evidence="7">
        <text>[glutaredoxin]-dithiol + arsenate + glutathione + H(+) = glutathionyl-S-S-[glutaredoxin] + arsenite + H2O</text>
        <dbReference type="Rhea" id="RHEA:22016"/>
        <dbReference type="Rhea" id="RHEA-COMP:10729"/>
        <dbReference type="Rhea" id="RHEA-COMP:17668"/>
        <dbReference type="ChEBI" id="CHEBI:15377"/>
        <dbReference type="ChEBI" id="CHEBI:15378"/>
        <dbReference type="ChEBI" id="CHEBI:29242"/>
        <dbReference type="ChEBI" id="CHEBI:29950"/>
        <dbReference type="ChEBI" id="CHEBI:48597"/>
        <dbReference type="ChEBI" id="CHEBI:57925"/>
        <dbReference type="ChEBI" id="CHEBI:146199"/>
        <dbReference type="EC" id="1.20.4.1"/>
    </reaction>
</comment>
<dbReference type="PANTHER" id="PTHR30041">
    <property type="entry name" value="ARSENATE REDUCTASE"/>
    <property type="match status" value="1"/>
</dbReference>
<dbReference type="Gene3D" id="3.40.30.10">
    <property type="entry name" value="Glutaredoxin"/>
    <property type="match status" value="1"/>
</dbReference>
<evidence type="ECO:0000256" key="1">
    <source>
        <dbReference type="ARBA" id="ARBA00007198"/>
    </source>
</evidence>
<dbReference type="Proteomes" id="UP000640509">
    <property type="component" value="Unassembled WGS sequence"/>
</dbReference>
<dbReference type="PANTHER" id="PTHR30041:SF5">
    <property type="entry name" value="ARSENATE REDUCTASE-RELATED"/>
    <property type="match status" value="1"/>
</dbReference>
<dbReference type="PROSITE" id="PS51353">
    <property type="entry name" value="ARSC"/>
    <property type="match status" value="1"/>
</dbReference>
<gene>
    <name evidence="8" type="ORF">GCM10011402_02370</name>
</gene>
<keyword evidence="2" id="KW-0059">Arsenical resistance</keyword>
<keyword evidence="9" id="KW-1185">Reference proteome</keyword>
<dbReference type="NCBIfam" id="TIGR00014">
    <property type="entry name" value="arsC"/>
    <property type="match status" value="1"/>
</dbReference>
<dbReference type="InterPro" id="IPR006660">
    <property type="entry name" value="Arsenate_reductase-like"/>
</dbReference>
<accession>A0ABQ1VCL1</accession>
<dbReference type="InterPro" id="IPR036249">
    <property type="entry name" value="Thioredoxin-like_sf"/>
</dbReference>
<protein>
    <recommendedName>
        <fullName evidence="5 7">Arsenate reductase</fullName>
        <ecNumber evidence="4 7">1.20.4.1</ecNumber>
    </recommendedName>
</protein>
<organism evidence="8 9">
    <name type="scientific">Paracoccus acridae</name>
    <dbReference type="NCBI Taxonomy" id="1795310"/>
    <lineage>
        <taxon>Bacteria</taxon>
        <taxon>Pseudomonadati</taxon>
        <taxon>Pseudomonadota</taxon>
        <taxon>Alphaproteobacteria</taxon>
        <taxon>Rhodobacterales</taxon>
        <taxon>Paracoccaceae</taxon>
        <taxon>Paracoccus</taxon>
    </lineage>
</organism>
<comment type="similarity">
    <text evidence="1 6 7">Belongs to the ArsC family.</text>
</comment>
<evidence type="ECO:0000256" key="2">
    <source>
        <dbReference type="ARBA" id="ARBA00022849"/>
    </source>
</evidence>
<dbReference type="CDD" id="cd03034">
    <property type="entry name" value="ArsC_ArsC"/>
    <property type="match status" value="1"/>
</dbReference>
<evidence type="ECO:0000313" key="8">
    <source>
        <dbReference type="EMBL" id="GGF53942.1"/>
    </source>
</evidence>
<dbReference type="RefSeq" id="WP_188713684.1">
    <property type="nucleotide sequence ID" value="NZ_BMIV01000001.1"/>
</dbReference>
<dbReference type="InterPro" id="IPR006659">
    <property type="entry name" value="Arsenate_reductase"/>
</dbReference>
<evidence type="ECO:0000256" key="5">
    <source>
        <dbReference type="ARBA" id="ARBA00039879"/>
    </source>
</evidence>
<dbReference type="EMBL" id="BMIV01000001">
    <property type="protein sequence ID" value="GGF53942.1"/>
    <property type="molecule type" value="Genomic_DNA"/>
</dbReference>
<keyword evidence="3 7" id="KW-0560">Oxidoreductase</keyword>
<evidence type="ECO:0000256" key="4">
    <source>
        <dbReference type="ARBA" id="ARBA00038969"/>
    </source>
</evidence>
<reference evidence="9" key="1">
    <citation type="journal article" date="2019" name="Int. J. Syst. Evol. Microbiol.">
        <title>The Global Catalogue of Microorganisms (GCM) 10K type strain sequencing project: providing services to taxonomists for standard genome sequencing and annotation.</title>
        <authorList>
            <consortium name="The Broad Institute Genomics Platform"/>
            <consortium name="The Broad Institute Genome Sequencing Center for Infectious Disease"/>
            <person name="Wu L."/>
            <person name="Ma J."/>
        </authorList>
    </citation>
    <scope>NUCLEOTIDE SEQUENCE [LARGE SCALE GENOMIC DNA]</scope>
    <source>
        <strain evidence="9">CGMCC 1.15419</strain>
    </source>
</reference>
<dbReference type="EC" id="1.20.4.1" evidence="4 7"/>
<comment type="caution">
    <text evidence="8">The sequence shown here is derived from an EMBL/GenBank/DDBJ whole genome shotgun (WGS) entry which is preliminary data.</text>
</comment>